<evidence type="ECO:0000313" key="1">
    <source>
        <dbReference type="EMBL" id="MDK4306211.1"/>
    </source>
</evidence>
<evidence type="ECO:0000313" key="2">
    <source>
        <dbReference type="Proteomes" id="UP001224412"/>
    </source>
</evidence>
<protein>
    <submittedName>
        <fullName evidence="1">Fused MFS/spermidine synthase</fullName>
    </submittedName>
</protein>
<dbReference type="NCBIfam" id="NF037959">
    <property type="entry name" value="MFS_SpdSyn"/>
    <property type="match status" value="1"/>
</dbReference>
<sequence length="279" mass="30922">MGRKRARNQAQTASSIIGRYEISTGYAEIKPDSFHDNGYYLYVNGVPSSHVLLGEPDYLDFAYMRWFAASIEEFVRAHSWDTGRLRITHLGGAGCSMARYLAWRWPKTRHTVVELDASLGEQVRNWFDIPRAPTVKIRPGEAAEATANFRPASRDIIIRDVFSGDTTPRSLTSTEFYQHAHQALIPGGLFVANCGARHGAAEVQEEVSGLDRFFRQVALISDAGTLQGRSGGNIVLLASDSELPQAGTPIYDQMRSALLRGAMPAKYLDAAQTQQWAQE</sequence>
<organism evidence="1 2">
    <name type="scientific">Corynebacterium pseudodiphtheriticum</name>
    <dbReference type="NCBI Taxonomy" id="37637"/>
    <lineage>
        <taxon>Bacteria</taxon>
        <taxon>Bacillati</taxon>
        <taxon>Actinomycetota</taxon>
        <taxon>Actinomycetes</taxon>
        <taxon>Mycobacteriales</taxon>
        <taxon>Corynebacteriaceae</taxon>
        <taxon>Corynebacterium</taxon>
    </lineage>
</organism>
<comment type="caution">
    <text evidence="1">The sequence shown here is derived from an EMBL/GenBank/DDBJ whole genome shotgun (WGS) entry which is preliminary data.</text>
</comment>
<dbReference type="Gene3D" id="3.40.50.150">
    <property type="entry name" value="Vaccinia Virus protein VP39"/>
    <property type="match status" value="1"/>
</dbReference>
<dbReference type="SUPFAM" id="SSF53335">
    <property type="entry name" value="S-adenosyl-L-methionine-dependent methyltransferases"/>
    <property type="match status" value="1"/>
</dbReference>
<accession>A0AAP4BNH1</accession>
<proteinExistence type="predicted"/>
<name>A0AAP4BNH1_9CORY</name>
<dbReference type="Proteomes" id="UP001224412">
    <property type="component" value="Unassembled WGS sequence"/>
</dbReference>
<dbReference type="RefSeq" id="WP_064833542.1">
    <property type="nucleotide sequence ID" value="NZ_CP100362.1"/>
</dbReference>
<reference evidence="1" key="1">
    <citation type="submission" date="2023-05" db="EMBL/GenBank/DDBJ databases">
        <title>Metabolic capabilities are highly conserved among human nasal-associated Corynebacterium species in pangenomic analyses.</title>
        <authorList>
            <person name="Tran T.H."/>
            <person name="Roberts A.Q."/>
            <person name="Escapa I.F."/>
            <person name="Gao W."/>
            <person name="Conlan S."/>
            <person name="Kong H."/>
            <person name="Segre J.A."/>
            <person name="Kelly M.S."/>
            <person name="Lemon K.P."/>
        </authorList>
    </citation>
    <scope>NUCLEOTIDE SEQUENCE</scope>
    <source>
        <strain evidence="1">KPL2773</strain>
    </source>
</reference>
<dbReference type="EMBL" id="JASNVH010000002">
    <property type="protein sequence ID" value="MDK4306211.1"/>
    <property type="molecule type" value="Genomic_DNA"/>
</dbReference>
<gene>
    <name evidence="1" type="ORF">QPX42_01380</name>
</gene>
<dbReference type="AlphaFoldDB" id="A0AAP4BNH1"/>
<dbReference type="InterPro" id="IPR029063">
    <property type="entry name" value="SAM-dependent_MTases_sf"/>
</dbReference>